<sequence length="67" mass="6917">MSSPESDQASELLLRAVESLRNGNPVDIAQLRGPLVELLEDAAGGDDEGVINPYARAVAVAVLGQSA</sequence>
<dbReference type="RefSeq" id="WP_369252949.1">
    <property type="nucleotide sequence ID" value="NZ_CP163443.1"/>
</dbReference>
<name>A0AB39RSU1_9ACTN</name>
<dbReference type="AlphaFoldDB" id="A0AB39RSU1"/>
<proteinExistence type="predicted"/>
<dbReference type="EMBL" id="CP163443">
    <property type="protein sequence ID" value="XDQ59307.1"/>
    <property type="molecule type" value="Genomic_DNA"/>
</dbReference>
<protein>
    <submittedName>
        <fullName evidence="1">Uncharacterized protein</fullName>
    </submittedName>
</protein>
<evidence type="ECO:0000313" key="1">
    <source>
        <dbReference type="EMBL" id="XDQ59307.1"/>
    </source>
</evidence>
<organism evidence="1">
    <name type="scientific">Streptomyces sp. R41</name>
    <dbReference type="NCBI Taxonomy" id="3238632"/>
    <lineage>
        <taxon>Bacteria</taxon>
        <taxon>Bacillati</taxon>
        <taxon>Actinomycetota</taxon>
        <taxon>Actinomycetes</taxon>
        <taxon>Kitasatosporales</taxon>
        <taxon>Streptomycetaceae</taxon>
        <taxon>Streptomyces</taxon>
    </lineage>
</organism>
<reference evidence="1" key="1">
    <citation type="submission" date="2024-07" db="EMBL/GenBank/DDBJ databases">
        <authorList>
            <person name="Yu S.T."/>
        </authorList>
    </citation>
    <scope>NUCLEOTIDE SEQUENCE</scope>
    <source>
        <strain evidence="1">R41</strain>
    </source>
</reference>
<accession>A0AB39RSU1</accession>
<gene>
    <name evidence="1" type="ORF">AB5J53_05320</name>
</gene>